<evidence type="ECO:0000256" key="3">
    <source>
        <dbReference type="ARBA" id="ARBA00013164"/>
    </source>
</evidence>
<dbReference type="Gene3D" id="1.10.730.10">
    <property type="entry name" value="Isoleucyl-tRNA Synthetase, Domain 1"/>
    <property type="match status" value="2"/>
</dbReference>
<accession>A0A6F9DIU6</accession>
<comment type="subcellular location">
    <subcellularLocation>
        <location evidence="1">Mitochondrion matrix</location>
    </subcellularLocation>
</comment>
<dbReference type="InterPro" id="IPR013155">
    <property type="entry name" value="M/V/L/I-tRNA-synth_anticd-bd"/>
</dbReference>
<dbReference type="Pfam" id="PF00133">
    <property type="entry name" value="tRNA-synt_1"/>
    <property type="match status" value="2"/>
</dbReference>
<sequence length="870" mass="99147">MLAFQCKYQQVCRKCCLPITVTARNIYSETSSWPQKYKKKTRVDIERHWSTKLSERWKKAQETPKKNDKPKFYCLSMFPYPSGKLHMGHVRVYTISDAMAHYHRMNGKEVLHPIGWDSFGLPAENAALTRGLDPAEWTEQNIASMKHQLMDLDLFFDWKREISTCSPEYYKWTQYLFLKLFESGLAYRSKAEVNWDPVDKTVLANEQVDEDGRSWRSGAIVEKKNLEQWFLRITKYSQSLLKSLGELNEDVGVKAMQRHWIGDSSGTYCRFSVKINGKTLTNKIPVYCTHPTYVSHGSHVNLQTSNLPQLANLLEDNTQGDNKTIMQAIAATAPGQPIDGIELVNPFGNENLKLVISNQYCEAHDKALSVLGLPVVNEDDLEIAKRLDFPIKMDKPTLSEDEALAKIKSLGCGEGYLSSSKLADWLISRQRRWGTPIPIVYCPEHGAVAVPEDELPVILPKYHESLDEWEKTTCPKCGSHATRETDTMDTFVDSSWYFFRYTDPHNSSEPFSRELADSLMPVDLYIGGKEHAVLHLYYARFFSHFCADLGMVKHREPFKHLLAQGLIKGKTYRVKSSGKYLHPDDVLEKDGKYLERSSGHEVETSFEKMSKSKLNGVDPGDFLAEWGITITRLFVLYAAAPFESIDWDVKTDVIPGVMRWQMKMWRCVSNLRKSREKGEVITEVDKIRELKLAQHTNNAIAQITTLFDTSCTLSAAITLLMTLAKDTSNCPSSIIASSPHYERSVCAQVIMSAPLMPHFASELWEGLRSMKSKLTDFDWDNHVLDQSWPKPIDLGQQTLHKLFVKVDNKHCTVIHHSNTNDDPEALQKLTLQNNTVLSRIKGRKVTEIQNNGHQIEIHTDCCDVTKSSAS</sequence>
<dbReference type="GO" id="GO:0004823">
    <property type="term" value="F:leucine-tRNA ligase activity"/>
    <property type="evidence" value="ECO:0007669"/>
    <property type="project" value="UniProtKB-EC"/>
</dbReference>
<evidence type="ECO:0000256" key="5">
    <source>
        <dbReference type="ARBA" id="ARBA00022741"/>
    </source>
</evidence>
<keyword evidence="7 11" id="KW-0648">Protein biosynthesis</keyword>
<evidence type="ECO:0000256" key="11">
    <source>
        <dbReference type="RuleBase" id="RU363035"/>
    </source>
</evidence>
<evidence type="ECO:0000256" key="4">
    <source>
        <dbReference type="ARBA" id="ARBA00022598"/>
    </source>
</evidence>
<feature type="domain" description="Methionyl/Valyl/Leucyl/Isoleucyl-tRNA synthetase anticodon-binding" evidence="13">
    <location>
        <begin position="694"/>
        <end position="796"/>
    </location>
</feature>
<dbReference type="FunFam" id="3.40.50.620:FF:000003">
    <property type="entry name" value="Leucine--tRNA ligase"/>
    <property type="match status" value="1"/>
</dbReference>
<dbReference type="EMBL" id="LR787532">
    <property type="protein sequence ID" value="CAB3263394.1"/>
    <property type="molecule type" value="mRNA"/>
</dbReference>
<dbReference type="Pfam" id="PF13603">
    <property type="entry name" value="tRNA-synt_1_2"/>
    <property type="match status" value="1"/>
</dbReference>
<evidence type="ECO:0000256" key="6">
    <source>
        <dbReference type="ARBA" id="ARBA00022840"/>
    </source>
</evidence>
<dbReference type="InterPro" id="IPR014729">
    <property type="entry name" value="Rossmann-like_a/b/a_fold"/>
</dbReference>
<dbReference type="FunFam" id="1.10.730.10:FF:000002">
    <property type="entry name" value="Leucine--tRNA ligase"/>
    <property type="match status" value="1"/>
</dbReference>
<evidence type="ECO:0000256" key="9">
    <source>
        <dbReference type="ARBA" id="ARBA00030520"/>
    </source>
</evidence>
<dbReference type="Gene3D" id="3.40.50.620">
    <property type="entry name" value="HUPs"/>
    <property type="match status" value="2"/>
</dbReference>
<dbReference type="GO" id="GO:0002161">
    <property type="term" value="F:aminoacyl-tRNA deacylase activity"/>
    <property type="evidence" value="ECO:0007669"/>
    <property type="project" value="InterPro"/>
</dbReference>
<keyword evidence="4 11" id="KW-0436">Ligase</keyword>
<dbReference type="PROSITE" id="PS00178">
    <property type="entry name" value="AA_TRNA_LIGASE_I"/>
    <property type="match status" value="1"/>
</dbReference>
<dbReference type="InterPro" id="IPR002302">
    <property type="entry name" value="Leu-tRNA-ligase"/>
</dbReference>
<dbReference type="Pfam" id="PF08264">
    <property type="entry name" value="Anticodon_1"/>
    <property type="match status" value="1"/>
</dbReference>
<feature type="domain" description="Aminoacyl-tRNA synthetase class Ia" evidence="12">
    <location>
        <begin position="422"/>
        <end position="591"/>
    </location>
</feature>
<dbReference type="GO" id="GO:0005759">
    <property type="term" value="C:mitochondrial matrix"/>
    <property type="evidence" value="ECO:0007669"/>
    <property type="project" value="UniProtKB-SubCell"/>
</dbReference>
<dbReference type="PANTHER" id="PTHR43740:SF2">
    <property type="entry name" value="LEUCINE--TRNA LIGASE, MITOCHONDRIAL"/>
    <property type="match status" value="1"/>
</dbReference>
<evidence type="ECO:0000259" key="12">
    <source>
        <dbReference type="Pfam" id="PF00133"/>
    </source>
</evidence>
<dbReference type="AlphaFoldDB" id="A0A6F9DIU6"/>
<dbReference type="InterPro" id="IPR009080">
    <property type="entry name" value="tRNAsynth_Ia_anticodon-bd"/>
</dbReference>
<keyword evidence="8 11" id="KW-0030">Aminoacyl-tRNA synthetase</keyword>
<protein>
    <recommendedName>
        <fullName evidence="3">leucine--tRNA ligase</fullName>
        <ecNumber evidence="3">6.1.1.4</ecNumber>
    </recommendedName>
    <alternativeName>
        <fullName evidence="9">Leucyl-tRNA synthetase</fullName>
    </alternativeName>
</protein>
<feature type="domain" description="Aminoacyl-tRNA synthetase class Ia" evidence="12">
    <location>
        <begin position="57"/>
        <end position="248"/>
    </location>
</feature>
<dbReference type="CDD" id="cd00812">
    <property type="entry name" value="LeuRS_core"/>
    <property type="match status" value="1"/>
</dbReference>
<organism evidence="15">
    <name type="scientific">Phallusia mammillata</name>
    <dbReference type="NCBI Taxonomy" id="59560"/>
    <lineage>
        <taxon>Eukaryota</taxon>
        <taxon>Metazoa</taxon>
        <taxon>Chordata</taxon>
        <taxon>Tunicata</taxon>
        <taxon>Ascidiacea</taxon>
        <taxon>Phlebobranchia</taxon>
        <taxon>Ascidiidae</taxon>
        <taxon>Phallusia</taxon>
    </lineage>
</organism>
<dbReference type="InterPro" id="IPR001412">
    <property type="entry name" value="aa-tRNA-synth_I_CS"/>
</dbReference>
<evidence type="ECO:0000256" key="7">
    <source>
        <dbReference type="ARBA" id="ARBA00022917"/>
    </source>
</evidence>
<dbReference type="GO" id="GO:0005524">
    <property type="term" value="F:ATP binding"/>
    <property type="evidence" value="ECO:0007669"/>
    <property type="project" value="UniProtKB-KW"/>
</dbReference>
<name>A0A6F9DIU6_9ASCI</name>
<proteinExistence type="evidence at transcript level"/>
<keyword evidence="5 11" id="KW-0547">Nucleotide-binding</keyword>
<evidence type="ECO:0000256" key="2">
    <source>
        <dbReference type="ARBA" id="ARBA00005594"/>
    </source>
</evidence>
<keyword evidence="6 11" id="KW-0067">ATP-binding</keyword>
<evidence type="ECO:0000256" key="1">
    <source>
        <dbReference type="ARBA" id="ARBA00004305"/>
    </source>
</evidence>
<feature type="domain" description="Leucyl-tRNA synthetase editing" evidence="14">
    <location>
        <begin position="258"/>
        <end position="421"/>
    </location>
</feature>
<dbReference type="FunFam" id="3.40.50.620:FF:000100">
    <property type="entry name" value="probable leucine--tRNA ligase, mitochondrial"/>
    <property type="match status" value="1"/>
</dbReference>
<dbReference type="GO" id="GO:0032543">
    <property type="term" value="P:mitochondrial translation"/>
    <property type="evidence" value="ECO:0007669"/>
    <property type="project" value="TreeGrafter"/>
</dbReference>
<dbReference type="SUPFAM" id="SSF47323">
    <property type="entry name" value="Anticodon-binding domain of a subclass of class I aminoacyl-tRNA synthetases"/>
    <property type="match status" value="1"/>
</dbReference>
<evidence type="ECO:0000259" key="13">
    <source>
        <dbReference type="Pfam" id="PF08264"/>
    </source>
</evidence>
<dbReference type="GO" id="GO:0006429">
    <property type="term" value="P:leucyl-tRNA aminoacylation"/>
    <property type="evidence" value="ECO:0007669"/>
    <property type="project" value="InterPro"/>
</dbReference>
<evidence type="ECO:0000259" key="14">
    <source>
        <dbReference type="Pfam" id="PF13603"/>
    </source>
</evidence>
<evidence type="ECO:0000256" key="8">
    <source>
        <dbReference type="ARBA" id="ARBA00023146"/>
    </source>
</evidence>
<dbReference type="InterPro" id="IPR002300">
    <property type="entry name" value="aa-tRNA-synth_Ia"/>
</dbReference>
<dbReference type="InterPro" id="IPR025709">
    <property type="entry name" value="Leu_tRNA-synth_edit"/>
</dbReference>
<comment type="similarity">
    <text evidence="2 11">Belongs to the class-I aminoacyl-tRNA synthetase family.</text>
</comment>
<evidence type="ECO:0000256" key="10">
    <source>
        <dbReference type="ARBA" id="ARBA00047469"/>
    </source>
</evidence>
<gene>
    <name evidence="15" type="primary">Lars2</name>
</gene>
<dbReference type="PANTHER" id="PTHR43740">
    <property type="entry name" value="LEUCYL-TRNA SYNTHETASE"/>
    <property type="match status" value="1"/>
</dbReference>
<dbReference type="SUPFAM" id="SSF52374">
    <property type="entry name" value="Nucleotidylyl transferase"/>
    <property type="match status" value="1"/>
</dbReference>
<dbReference type="PRINTS" id="PR00985">
    <property type="entry name" value="TRNASYNTHLEU"/>
</dbReference>
<dbReference type="EC" id="6.1.1.4" evidence="3"/>
<comment type="catalytic activity">
    <reaction evidence="10">
        <text>tRNA(Leu) + L-leucine + ATP = L-leucyl-tRNA(Leu) + AMP + diphosphate</text>
        <dbReference type="Rhea" id="RHEA:11688"/>
        <dbReference type="Rhea" id="RHEA-COMP:9613"/>
        <dbReference type="Rhea" id="RHEA-COMP:9622"/>
        <dbReference type="ChEBI" id="CHEBI:30616"/>
        <dbReference type="ChEBI" id="CHEBI:33019"/>
        <dbReference type="ChEBI" id="CHEBI:57427"/>
        <dbReference type="ChEBI" id="CHEBI:78442"/>
        <dbReference type="ChEBI" id="CHEBI:78494"/>
        <dbReference type="ChEBI" id="CHEBI:456215"/>
        <dbReference type="EC" id="6.1.1.4"/>
    </reaction>
</comment>
<reference evidence="15" key="1">
    <citation type="submission" date="2020-04" db="EMBL/GenBank/DDBJ databases">
        <authorList>
            <person name="Neveu A P."/>
        </authorList>
    </citation>
    <scope>NUCLEOTIDE SEQUENCE</scope>
    <source>
        <tissue evidence="15">Whole embryo</tissue>
    </source>
</reference>
<evidence type="ECO:0000313" key="15">
    <source>
        <dbReference type="EMBL" id="CAB3263394.1"/>
    </source>
</evidence>